<dbReference type="Proteomes" id="UP001230207">
    <property type="component" value="Unassembled WGS sequence"/>
</dbReference>
<evidence type="ECO:0000313" key="1">
    <source>
        <dbReference type="EMBL" id="MDQ0323498.1"/>
    </source>
</evidence>
<sequence>MLIETEMNCSDIRWSVPVPVRTAKGRKIDVGGPQEALNVLTMDWPKDERGEHYERARKLCMAVMGRRVPAETMRDDFIEACLEAGVYSA</sequence>
<dbReference type="Pfam" id="PF06169">
    <property type="entry name" value="DUF982"/>
    <property type="match status" value="1"/>
</dbReference>
<evidence type="ECO:0000313" key="2">
    <source>
        <dbReference type="Proteomes" id="UP001230207"/>
    </source>
</evidence>
<dbReference type="RefSeq" id="WP_307236067.1">
    <property type="nucleotide sequence ID" value="NZ_JAUSVF010000003.1"/>
</dbReference>
<organism evidence="1 2">
    <name type="scientific">Pararhizobium capsulatum DSM 1112</name>
    <dbReference type="NCBI Taxonomy" id="1121113"/>
    <lineage>
        <taxon>Bacteria</taxon>
        <taxon>Pseudomonadati</taxon>
        <taxon>Pseudomonadota</taxon>
        <taxon>Alphaproteobacteria</taxon>
        <taxon>Hyphomicrobiales</taxon>
        <taxon>Rhizobiaceae</taxon>
        <taxon>Rhizobium/Agrobacterium group</taxon>
        <taxon>Pararhizobium</taxon>
    </lineage>
</organism>
<comment type="caution">
    <text evidence="1">The sequence shown here is derived from an EMBL/GenBank/DDBJ whole genome shotgun (WGS) entry which is preliminary data.</text>
</comment>
<proteinExistence type="predicted"/>
<dbReference type="EMBL" id="JAUSVF010000003">
    <property type="protein sequence ID" value="MDQ0323498.1"/>
    <property type="molecule type" value="Genomic_DNA"/>
</dbReference>
<name>A0ABU0BZX9_9HYPH</name>
<dbReference type="InterPro" id="IPR010385">
    <property type="entry name" value="DUF982"/>
</dbReference>
<reference evidence="1 2" key="1">
    <citation type="submission" date="2023-07" db="EMBL/GenBank/DDBJ databases">
        <title>Genomic Encyclopedia of Type Strains, Phase IV (KMG-IV): sequencing the most valuable type-strain genomes for metagenomic binning, comparative biology and taxonomic classification.</title>
        <authorList>
            <person name="Goeker M."/>
        </authorList>
    </citation>
    <scope>NUCLEOTIDE SEQUENCE [LARGE SCALE GENOMIC DNA]</scope>
    <source>
        <strain evidence="1 2">DSM 1112</strain>
    </source>
</reference>
<gene>
    <name evidence="1" type="ORF">QO002_005704</name>
</gene>
<keyword evidence="2" id="KW-1185">Reference proteome</keyword>
<dbReference type="Gene3D" id="6.10.250.730">
    <property type="match status" value="1"/>
</dbReference>
<protein>
    <recommendedName>
        <fullName evidence="3">DUF982 domain-containing protein</fullName>
    </recommendedName>
</protein>
<accession>A0ABU0BZX9</accession>
<evidence type="ECO:0008006" key="3">
    <source>
        <dbReference type="Google" id="ProtNLM"/>
    </source>
</evidence>